<dbReference type="GO" id="GO:0006654">
    <property type="term" value="P:phosphatidic acid biosynthetic process"/>
    <property type="evidence" value="ECO:0007669"/>
    <property type="project" value="TreeGrafter"/>
</dbReference>
<dbReference type="InterPro" id="IPR002123">
    <property type="entry name" value="Plipid/glycerol_acylTrfase"/>
</dbReference>
<dbReference type="PANTHER" id="PTHR10434">
    <property type="entry name" value="1-ACYL-SN-GLYCEROL-3-PHOSPHATE ACYLTRANSFERASE"/>
    <property type="match status" value="1"/>
</dbReference>
<dbReference type="Proteomes" id="UP000198825">
    <property type="component" value="Chromosome I"/>
</dbReference>
<protein>
    <submittedName>
        <fullName evidence="4">1-acyl-sn-glycerol-3-phosphate acyltransferases</fullName>
    </submittedName>
</protein>
<keyword evidence="1 4" id="KW-0808">Transferase</keyword>
<evidence type="ECO:0000259" key="3">
    <source>
        <dbReference type="SMART" id="SM00563"/>
    </source>
</evidence>
<dbReference type="EMBL" id="LT629799">
    <property type="protein sequence ID" value="SDU85793.1"/>
    <property type="molecule type" value="Genomic_DNA"/>
</dbReference>
<evidence type="ECO:0000256" key="1">
    <source>
        <dbReference type="ARBA" id="ARBA00022679"/>
    </source>
</evidence>
<dbReference type="Pfam" id="PF01553">
    <property type="entry name" value="Acyltransferase"/>
    <property type="match status" value="1"/>
</dbReference>
<evidence type="ECO:0000313" key="4">
    <source>
        <dbReference type="EMBL" id="SDU85793.1"/>
    </source>
</evidence>
<dbReference type="CDD" id="cd07989">
    <property type="entry name" value="LPLAT_AGPAT-like"/>
    <property type="match status" value="1"/>
</dbReference>
<keyword evidence="5" id="KW-1185">Reference proteome</keyword>
<reference evidence="5" key="1">
    <citation type="submission" date="2016-10" db="EMBL/GenBank/DDBJ databases">
        <authorList>
            <person name="Varghese N."/>
            <person name="Submissions S."/>
        </authorList>
    </citation>
    <scope>NUCLEOTIDE SEQUENCE [LARGE SCALE GENOMIC DNA]</scope>
    <source>
        <strain evidence="5">DSM 21743</strain>
    </source>
</reference>
<sequence length="260" mass="28176">MTGRDADGGRTAVPRLDAVNHEPGDEMIRPLVKLLNVVLAPLSRRAWEGQEHLPPSGGVIVVANHISNADPLALGQFLAYSGRWPRFLAKSSLFAVPGLGRLLRRVGQIPVERGSSRSVDALVAAQEALAEGRAVVVYPEGTITRDPDLWPMRGHTGAARLALATSCPVVPVAQWGAEEFLRGRKVGVPRVWAHPTLRMRVGAPVPLDDLRGRPVDAVLLAEATERIMAALTSLLEDLRGERAPAVRFDPRAVRTPEPRR</sequence>
<organism evidence="4 5">
    <name type="scientific">Microlunatus sagamiharensis</name>
    <dbReference type="NCBI Taxonomy" id="546874"/>
    <lineage>
        <taxon>Bacteria</taxon>
        <taxon>Bacillati</taxon>
        <taxon>Actinomycetota</taxon>
        <taxon>Actinomycetes</taxon>
        <taxon>Propionibacteriales</taxon>
        <taxon>Propionibacteriaceae</taxon>
        <taxon>Microlunatus</taxon>
    </lineage>
</organism>
<gene>
    <name evidence="4" type="ORF">SAMN04488544_1055</name>
</gene>
<dbReference type="STRING" id="546874.SAMN04488544_1055"/>
<dbReference type="GO" id="GO:0003841">
    <property type="term" value="F:1-acylglycerol-3-phosphate O-acyltransferase activity"/>
    <property type="evidence" value="ECO:0007669"/>
    <property type="project" value="TreeGrafter"/>
</dbReference>
<evidence type="ECO:0000313" key="5">
    <source>
        <dbReference type="Proteomes" id="UP000198825"/>
    </source>
</evidence>
<dbReference type="SUPFAM" id="SSF69593">
    <property type="entry name" value="Glycerol-3-phosphate (1)-acyltransferase"/>
    <property type="match status" value="1"/>
</dbReference>
<keyword evidence="2 4" id="KW-0012">Acyltransferase</keyword>
<evidence type="ECO:0000256" key="2">
    <source>
        <dbReference type="ARBA" id="ARBA00023315"/>
    </source>
</evidence>
<dbReference type="SMART" id="SM00563">
    <property type="entry name" value="PlsC"/>
    <property type="match status" value="1"/>
</dbReference>
<dbReference type="AlphaFoldDB" id="A0A1H2LXQ6"/>
<feature type="domain" description="Phospholipid/glycerol acyltransferase" evidence="3">
    <location>
        <begin position="59"/>
        <end position="177"/>
    </location>
</feature>
<dbReference type="RefSeq" id="WP_231918450.1">
    <property type="nucleotide sequence ID" value="NZ_LT629799.1"/>
</dbReference>
<dbReference type="GO" id="GO:0005886">
    <property type="term" value="C:plasma membrane"/>
    <property type="evidence" value="ECO:0007669"/>
    <property type="project" value="TreeGrafter"/>
</dbReference>
<proteinExistence type="predicted"/>
<accession>A0A1H2LXQ6</accession>
<dbReference type="PANTHER" id="PTHR10434:SF55">
    <property type="entry name" value="POSSIBLE ACYLTRANSFERASE"/>
    <property type="match status" value="1"/>
</dbReference>
<name>A0A1H2LXQ6_9ACTN</name>